<accession>A0A1I4GVX0</accession>
<feature type="domain" description="NADP-dependent oxidoreductase" evidence="7">
    <location>
        <begin position="17"/>
        <end position="266"/>
    </location>
</feature>
<sequence length="281" mass="31205">MSLTETYTLANGMTIPKVGFGTWQSKDGEEAYQAVKTALEVGYRHIDTAAVYGNEESVGRAIKDSGIAREDLFITTKLWAIGTTEDARAALNESLEKLGLDYVDLYLIHWPNPKAFRPNFAERNAAVWKAMEEGVHDKKVRAIGVSNFHPRHLEPLLEVAEIKPVVNQIMVNPSDQQEEVVAFNKAHDILTEAYSPLGTGKIFAITELTDIAAKYGKTVAQVVLRWSLHKGYLPLPKSVTASRIKENADIFDFDLTEEDIAFIDSLHGKAGLARNPDEVDH</sequence>
<dbReference type="PROSITE" id="PS00063">
    <property type="entry name" value="ALDOKETO_REDUCTASE_3"/>
    <property type="match status" value="1"/>
</dbReference>
<keyword evidence="3" id="KW-0560">Oxidoreductase</keyword>
<dbReference type="Pfam" id="PF00248">
    <property type="entry name" value="Aldo_ket_red"/>
    <property type="match status" value="1"/>
</dbReference>
<dbReference type="PROSITE" id="PS00798">
    <property type="entry name" value="ALDOKETO_REDUCTASE_1"/>
    <property type="match status" value="1"/>
</dbReference>
<dbReference type="Proteomes" id="UP000181969">
    <property type="component" value="Unassembled WGS sequence"/>
</dbReference>
<evidence type="ECO:0000256" key="5">
    <source>
        <dbReference type="PIRSR" id="PIRSR000097-2"/>
    </source>
</evidence>
<evidence type="ECO:0000313" key="9">
    <source>
        <dbReference type="Proteomes" id="UP000181969"/>
    </source>
</evidence>
<evidence type="ECO:0000256" key="1">
    <source>
        <dbReference type="ARBA" id="ARBA00007905"/>
    </source>
</evidence>
<reference evidence="8 9" key="1">
    <citation type="submission" date="2016-10" db="EMBL/GenBank/DDBJ databases">
        <authorList>
            <person name="de Groot N.N."/>
        </authorList>
    </citation>
    <scope>NUCLEOTIDE SEQUENCE [LARGE SCALE GENOMIC DNA]</scope>
    <source>
        <strain evidence="8 9">M79</strain>
    </source>
</reference>
<protein>
    <submittedName>
        <fullName evidence="8">Aldo/keto reductase</fullName>
    </submittedName>
</protein>
<dbReference type="InterPro" id="IPR020471">
    <property type="entry name" value="AKR"/>
</dbReference>
<keyword evidence="2" id="KW-0521">NADP</keyword>
<feature type="site" description="Lowers pKa of active site Tyr" evidence="6">
    <location>
        <position position="77"/>
    </location>
</feature>
<proteinExistence type="inferred from homology"/>
<dbReference type="OrthoDB" id="9804790at2"/>
<evidence type="ECO:0000256" key="6">
    <source>
        <dbReference type="PIRSR" id="PIRSR000097-3"/>
    </source>
</evidence>
<dbReference type="SUPFAM" id="SSF51430">
    <property type="entry name" value="NAD(P)-linked oxidoreductase"/>
    <property type="match status" value="1"/>
</dbReference>
<dbReference type="RefSeq" id="WP_074751094.1">
    <property type="nucleotide sequence ID" value="NZ_CAXVJC010000008.1"/>
</dbReference>
<dbReference type="FunFam" id="3.20.20.100:FF:000015">
    <property type="entry name" value="Oxidoreductase, aldo/keto reductase family"/>
    <property type="match status" value="1"/>
</dbReference>
<evidence type="ECO:0000313" key="8">
    <source>
        <dbReference type="EMBL" id="SFL33593.1"/>
    </source>
</evidence>
<dbReference type="InterPro" id="IPR018170">
    <property type="entry name" value="Aldo/ket_reductase_CS"/>
</dbReference>
<dbReference type="GO" id="GO:0016616">
    <property type="term" value="F:oxidoreductase activity, acting on the CH-OH group of donors, NAD or NADP as acceptor"/>
    <property type="evidence" value="ECO:0007669"/>
    <property type="project" value="UniProtKB-ARBA"/>
</dbReference>
<feature type="binding site" evidence="5">
    <location>
        <position position="109"/>
    </location>
    <ligand>
        <name>substrate</name>
    </ligand>
</feature>
<evidence type="ECO:0000259" key="7">
    <source>
        <dbReference type="Pfam" id="PF00248"/>
    </source>
</evidence>
<dbReference type="PANTHER" id="PTHR43827">
    <property type="entry name" value="2,5-DIKETO-D-GLUCONIC ACID REDUCTASE"/>
    <property type="match status" value="1"/>
</dbReference>
<dbReference type="EMBL" id="FOTJ01000005">
    <property type="protein sequence ID" value="SFL33593.1"/>
    <property type="molecule type" value="Genomic_DNA"/>
</dbReference>
<evidence type="ECO:0000256" key="2">
    <source>
        <dbReference type="ARBA" id="ARBA00022857"/>
    </source>
</evidence>
<gene>
    <name evidence="8" type="ORF">SAMN05216438_10584</name>
</gene>
<dbReference type="InterPro" id="IPR023210">
    <property type="entry name" value="NADP_OxRdtase_dom"/>
</dbReference>
<dbReference type="Gene3D" id="3.20.20.100">
    <property type="entry name" value="NADP-dependent oxidoreductase domain"/>
    <property type="match status" value="1"/>
</dbReference>
<comment type="similarity">
    <text evidence="1">Belongs to the aldo/keto reductase family.</text>
</comment>
<name>A0A1I4GVX0_9LACT</name>
<feature type="active site" description="Proton donor" evidence="4">
    <location>
        <position position="52"/>
    </location>
</feature>
<dbReference type="PRINTS" id="PR00069">
    <property type="entry name" value="ALDKETRDTASE"/>
</dbReference>
<dbReference type="PROSITE" id="PS00062">
    <property type="entry name" value="ALDOKETO_REDUCTASE_2"/>
    <property type="match status" value="1"/>
</dbReference>
<dbReference type="InterPro" id="IPR036812">
    <property type="entry name" value="NAD(P)_OxRdtase_dom_sf"/>
</dbReference>
<dbReference type="PANTHER" id="PTHR43827:SF3">
    <property type="entry name" value="NADP-DEPENDENT OXIDOREDUCTASE DOMAIN-CONTAINING PROTEIN"/>
    <property type="match status" value="1"/>
</dbReference>
<organism evidence="8 9">
    <name type="scientific">Lactococcus garvieae</name>
    <dbReference type="NCBI Taxonomy" id="1363"/>
    <lineage>
        <taxon>Bacteria</taxon>
        <taxon>Bacillati</taxon>
        <taxon>Bacillota</taxon>
        <taxon>Bacilli</taxon>
        <taxon>Lactobacillales</taxon>
        <taxon>Streptococcaceae</taxon>
        <taxon>Lactococcus</taxon>
    </lineage>
</organism>
<dbReference type="PIRSF" id="PIRSF000097">
    <property type="entry name" value="AKR"/>
    <property type="match status" value="1"/>
</dbReference>
<dbReference type="CDD" id="cd19071">
    <property type="entry name" value="AKR_AKR1-5-like"/>
    <property type="match status" value="1"/>
</dbReference>
<dbReference type="AlphaFoldDB" id="A0A1I4GVX0"/>
<evidence type="ECO:0000256" key="3">
    <source>
        <dbReference type="ARBA" id="ARBA00023002"/>
    </source>
</evidence>
<evidence type="ECO:0000256" key="4">
    <source>
        <dbReference type="PIRSR" id="PIRSR000097-1"/>
    </source>
</evidence>